<name>A0A0R1H135_9LACO</name>
<dbReference type="RefSeq" id="WP_057903726.1">
    <property type="nucleotide sequence ID" value="NZ_AZDA01000018.1"/>
</dbReference>
<accession>A0A0R1H135</accession>
<protein>
    <submittedName>
        <fullName evidence="1">Uncharacterized protein</fullName>
    </submittedName>
</protein>
<dbReference type="EMBL" id="AZDA01000018">
    <property type="protein sequence ID" value="KRK40208.1"/>
    <property type="molecule type" value="Genomic_DNA"/>
</dbReference>
<dbReference type="Proteomes" id="UP000051461">
    <property type="component" value="Unassembled WGS sequence"/>
</dbReference>
<dbReference type="AlphaFoldDB" id="A0A0R1H135"/>
<keyword evidence="2" id="KW-1185">Reference proteome</keyword>
<dbReference type="PATRIC" id="fig|1423726.3.peg.1105"/>
<comment type="caution">
    <text evidence="1">The sequence shown here is derived from an EMBL/GenBank/DDBJ whole genome shotgun (WGS) entry which is preliminary data.</text>
</comment>
<proteinExistence type="predicted"/>
<evidence type="ECO:0000313" key="1">
    <source>
        <dbReference type="EMBL" id="KRK40208.1"/>
    </source>
</evidence>
<gene>
    <name evidence="1" type="ORF">FC07_GL001067</name>
</gene>
<sequence>MLAPEETVSDYALFQQFKQFIRNHRAEVVAAASLENYVHSHRPKLHILAHSECIPARYKRVLRQLTPDDFKALEQQLHD</sequence>
<dbReference type="STRING" id="1423726.FC07_GL001067"/>
<organism evidence="1 2">
    <name type="scientific">Loigolactobacillus bifermentans DSM 20003</name>
    <dbReference type="NCBI Taxonomy" id="1423726"/>
    <lineage>
        <taxon>Bacteria</taxon>
        <taxon>Bacillati</taxon>
        <taxon>Bacillota</taxon>
        <taxon>Bacilli</taxon>
        <taxon>Lactobacillales</taxon>
        <taxon>Lactobacillaceae</taxon>
        <taxon>Loigolactobacillus</taxon>
    </lineage>
</organism>
<reference evidence="1 2" key="1">
    <citation type="journal article" date="2015" name="Genome Announc.">
        <title>Expanding the biotechnology potential of lactobacilli through comparative genomics of 213 strains and associated genera.</title>
        <authorList>
            <person name="Sun Z."/>
            <person name="Harris H.M."/>
            <person name="McCann A."/>
            <person name="Guo C."/>
            <person name="Argimon S."/>
            <person name="Zhang W."/>
            <person name="Yang X."/>
            <person name="Jeffery I.B."/>
            <person name="Cooney J.C."/>
            <person name="Kagawa T.F."/>
            <person name="Liu W."/>
            <person name="Song Y."/>
            <person name="Salvetti E."/>
            <person name="Wrobel A."/>
            <person name="Rasinkangas P."/>
            <person name="Parkhill J."/>
            <person name="Rea M.C."/>
            <person name="O'Sullivan O."/>
            <person name="Ritari J."/>
            <person name="Douillard F.P."/>
            <person name="Paul Ross R."/>
            <person name="Yang R."/>
            <person name="Briner A.E."/>
            <person name="Felis G.E."/>
            <person name="de Vos W.M."/>
            <person name="Barrangou R."/>
            <person name="Klaenhammer T.R."/>
            <person name="Caufield P.W."/>
            <person name="Cui Y."/>
            <person name="Zhang H."/>
            <person name="O'Toole P.W."/>
        </authorList>
    </citation>
    <scope>NUCLEOTIDE SEQUENCE [LARGE SCALE GENOMIC DNA]</scope>
    <source>
        <strain evidence="1 2">DSM 20003</strain>
    </source>
</reference>
<evidence type="ECO:0000313" key="2">
    <source>
        <dbReference type="Proteomes" id="UP000051461"/>
    </source>
</evidence>
<dbReference type="OrthoDB" id="2299170at2"/>